<proteinExistence type="predicted"/>
<sequence>MILMCSYSVPFFLSITIGDCISVEWCYLILKNFWLRPFVLLGGGLVPFLEKLISNSSTQDINKSFVKMKWP</sequence>
<dbReference type="EMBL" id="GGEC01085351">
    <property type="protein sequence ID" value="MBX65835.1"/>
    <property type="molecule type" value="Transcribed_RNA"/>
</dbReference>
<dbReference type="AlphaFoldDB" id="A0A2P2QFZ9"/>
<organism evidence="1">
    <name type="scientific">Rhizophora mucronata</name>
    <name type="common">Asiatic mangrove</name>
    <dbReference type="NCBI Taxonomy" id="61149"/>
    <lineage>
        <taxon>Eukaryota</taxon>
        <taxon>Viridiplantae</taxon>
        <taxon>Streptophyta</taxon>
        <taxon>Embryophyta</taxon>
        <taxon>Tracheophyta</taxon>
        <taxon>Spermatophyta</taxon>
        <taxon>Magnoliopsida</taxon>
        <taxon>eudicotyledons</taxon>
        <taxon>Gunneridae</taxon>
        <taxon>Pentapetalae</taxon>
        <taxon>rosids</taxon>
        <taxon>fabids</taxon>
        <taxon>Malpighiales</taxon>
        <taxon>Rhizophoraceae</taxon>
        <taxon>Rhizophora</taxon>
    </lineage>
</organism>
<reference evidence="1" key="1">
    <citation type="submission" date="2018-02" db="EMBL/GenBank/DDBJ databases">
        <title>Rhizophora mucronata_Transcriptome.</title>
        <authorList>
            <person name="Meera S.P."/>
            <person name="Sreeshan A."/>
            <person name="Augustine A."/>
        </authorList>
    </citation>
    <scope>NUCLEOTIDE SEQUENCE</scope>
    <source>
        <tissue evidence="1">Leaf</tissue>
    </source>
</reference>
<evidence type="ECO:0000313" key="1">
    <source>
        <dbReference type="EMBL" id="MBX65835.1"/>
    </source>
</evidence>
<name>A0A2P2QFZ9_RHIMU</name>
<accession>A0A2P2QFZ9</accession>
<protein>
    <submittedName>
        <fullName evidence="1">Uncharacterized protein</fullName>
    </submittedName>
</protein>